<feature type="compositionally biased region" description="Basic and acidic residues" evidence="1">
    <location>
        <begin position="28"/>
        <end position="41"/>
    </location>
</feature>
<dbReference type="VEuPathDB" id="VectorBase:AALB000530"/>
<reference evidence="2" key="2">
    <citation type="submission" date="2022-08" db="UniProtKB">
        <authorList>
            <consortium name="EnsemblMetazoa"/>
        </authorList>
    </citation>
    <scope>IDENTIFICATION</scope>
    <source>
        <strain evidence="2">STECLA/ALBI9_A</strain>
    </source>
</reference>
<feature type="compositionally biased region" description="Basic residues" evidence="1">
    <location>
        <begin position="44"/>
        <end position="61"/>
    </location>
</feature>
<protein>
    <submittedName>
        <fullName evidence="2">Uncharacterized protein</fullName>
    </submittedName>
</protein>
<sequence length="91" mass="10171">MKMKVLTNEFDGQIVKIVEGASQYQQQHEFRETGSRGDPVRASRSPRRQHRASQHQHKRVAAKPVPSPPDFGTLSSSRELFVTLGQCGING</sequence>
<organism evidence="2 3">
    <name type="scientific">Anopheles albimanus</name>
    <name type="common">New world malaria mosquito</name>
    <dbReference type="NCBI Taxonomy" id="7167"/>
    <lineage>
        <taxon>Eukaryota</taxon>
        <taxon>Metazoa</taxon>
        <taxon>Ecdysozoa</taxon>
        <taxon>Arthropoda</taxon>
        <taxon>Hexapoda</taxon>
        <taxon>Insecta</taxon>
        <taxon>Pterygota</taxon>
        <taxon>Neoptera</taxon>
        <taxon>Endopterygota</taxon>
        <taxon>Diptera</taxon>
        <taxon>Nematocera</taxon>
        <taxon>Culicoidea</taxon>
        <taxon>Culicidae</taxon>
        <taxon>Anophelinae</taxon>
        <taxon>Anopheles</taxon>
    </lineage>
</organism>
<name>A0A182F249_ANOAL</name>
<accession>A0A182F249</accession>
<proteinExistence type="predicted"/>
<dbReference type="EnsemblMetazoa" id="AALB000530-RA">
    <property type="protein sequence ID" value="AALB000530-PA"/>
    <property type="gene ID" value="AALB000530"/>
</dbReference>
<dbReference type="AlphaFoldDB" id="A0A182F249"/>
<feature type="region of interest" description="Disordered" evidence="1">
    <location>
        <begin position="25"/>
        <end position="75"/>
    </location>
</feature>
<evidence type="ECO:0000256" key="1">
    <source>
        <dbReference type="SAM" id="MobiDB-lite"/>
    </source>
</evidence>
<evidence type="ECO:0000313" key="3">
    <source>
        <dbReference type="Proteomes" id="UP000069272"/>
    </source>
</evidence>
<dbReference type="Proteomes" id="UP000069272">
    <property type="component" value="Chromosome 2L"/>
</dbReference>
<reference evidence="2 3" key="1">
    <citation type="journal article" date="2017" name="G3 (Bethesda)">
        <title>The Physical Genome Mapping of Anopheles albimanus Corrected Scaffold Misassemblies and Identified Interarm Rearrangements in Genus Anopheles.</title>
        <authorList>
            <person name="Artemov G.N."/>
            <person name="Peery A.N."/>
            <person name="Jiang X."/>
            <person name="Tu Z."/>
            <person name="Stegniy V.N."/>
            <person name="Sharakhova M.V."/>
            <person name="Sharakhov I.V."/>
        </authorList>
    </citation>
    <scope>NUCLEOTIDE SEQUENCE [LARGE SCALE GENOMIC DNA]</scope>
    <source>
        <strain evidence="2 3">ALBI9_A</strain>
    </source>
</reference>
<keyword evidence="3" id="KW-1185">Reference proteome</keyword>
<evidence type="ECO:0000313" key="2">
    <source>
        <dbReference type="EnsemblMetazoa" id="AALB000530-PA"/>
    </source>
</evidence>